<name>A0A4Z2CTI6_SCHJA</name>
<dbReference type="EMBL" id="SKCS01000426">
    <property type="protein sequence ID" value="TNN07577.1"/>
    <property type="molecule type" value="Genomic_DNA"/>
</dbReference>
<evidence type="ECO:0000313" key="1">
    <source>
        <dbReference type="EMBL" id="TNN07577.1"/>
    </source>
</evidence>
<accession>A0A4Z2CTI6</accession>
<dbReference type="AlphaFoldDB" id="A0A4Z2CTI6"/>
<keyword evidence="2" id="KW-1185">Reference proteome</keyword>
<sequence>YSASRFFTASWKYIYITWSLQCPLSTFSGFNELSSCETFICHKGLPAISFTQVFDKKKGDSNCPSVRISDITDSKTYSPVIKDSGQNVTSNSECVFPLSKNSGLFVNHENQLTVVDPFLSSDDGFSVAARKLRGRRRRGKHNFRGCSSISPLRLDQSGLLQTSSIESVTIQPVSAVVPMMVGRRRGRRGTVRGNVGSGESFSPLRLSESAFSEPAVEKENVDANSMSECSAMKVVETNAVCILTAIDSKLTDRDKEGVSMSVNGDLNSPVSCRSVISPDKGVTIQPVSAVVPMMVGRRRGRRGTVRGNVGSGESFSPLRLSESAFSEPAVEKENVDANSMSECSAMKVVETNAVCILTAIDSKLTDRDKEGVSMSVNGDLNSPVSCRSVISPDKGGQYNQ</sequence>
<protein>
    <submittedName>
        <fullName evidence="1">Uncharacterized protein</fullName>
    </submittedName>
</protein>
<organism evidence="1 2">
    <name type="scientific">Schistosoma japonicum</name>
    <name type="common">Blood fluke</name>
    <dbReference type="NCBI Taxonomy" id="6182"/>
    <lineage>
        <taxon>Eukaryota</taxon>
        <taxon>Metazoa</taxon>
        <taxon>Spiralia</taxon>
        <taxon>Lophotrochozoa</taxon>
        <taxon>Platyhelminthes</taxon>
        <taxon>Trematoda</taxon>
        <taxon>Digenea</taxon>
        <taxon>Strigeidida</taxon>
        <taxon>Schistosomatoidea</taxon>
        <taxon>Schistosomatidae</taxon>
        <taxon>Schistosoma</taxon>
    </lineage>
</organism>
<proteinExistence type="predicted"/>
<dbReference type="Proteomes" id="UP000311919">
    <property type="component" value="Unassembled WGS sequence"/>
</dbReference>
<evidence type="ECO:0000313" key="2">
    <source>
        <dbReference type="Proteomes" id="UP000311919"/>
    </source>
</evidence>
<reference evidence="1 2" key="1">
    <citation type="submission" date="2019-03" db="EMBL/GenBank/DDBJ databases">
        <title>An improved genome assembly of the fluke Schistosoma japonicum.</title>
        <authorList>
            <person name="Hu W."/>
            <person name="Luo F."/>
            <person name="Yin M."/>
            <person name="Mo X."/>
            <person name="Sun C."/>
            <person name="Wu Q."/>
            <person name="Zhu B."/>
            <person name="Xiang M."/>
            <person name="Wang J."/>
            <person name="Wang Y."/>
            <person name="Zhang T."/>
            <person name="Xu B."/>
            <person name="Zheng H."/>
            <person name="Feng Z."/>
        </authorList>
    </citation>
    <scope>NUCLEOTIDE SEQUENCE [LARGE SCALE GENOMIC DNA]</scope>
    <source>
        <strain evidence="1">HuSjv2</strain>
        <tissue evidence="1">Worms</tissue>
    </source>
</reference>
<gene>
    <name evidence="1" type="ORF">EWB00_007627</name>
</gene>
<dbReference type="OrthoDB" id="10577160at2759"/>
<feature type="non-terminal residue" evidence="1">
    <location>
        <position position="1"/>
    </location>
</feature>
<comment type="caution">
    <text evidence="1">The sequence shown here is derived from an EMBL/GenBank/DDBJ whole genome shotgun (WGS) entry which is preliminary data.</text>
</comment>